<keyword evidence="9" id="KW-1185">Reference proteome</keyword>
<dbReference type="InterPro" id="IPR011032">
    <property type="entry name" value="GroES-like_sf"/>
</dbReference>
<sequence>MKAMVWEGPGNALAERELPVPEPKEGELLIRVQACGICRTDLHVVDGELPQPKLPLIPGHEVVGTVVRSGPGAKRFSVGQRVGIPWLGKTCGRCRFCRSGRENLCEAPEFTGYTRDGGYAEYLVADERFAFLLPKGYADGEVAPLLCAGLIGYRSYRMAGDGTKLGFYGFGAAAHLLIQLAIAQGKDVYAFTRPGDAPAQALARELGAAWTGASTELPPVPLDAAILFAPVGDLVPTALRALDRGGKIVCAGIHMSDIPSFPYRLLWEEREVRSVANLTRRDGEEFFSLAERIHFRTHIHSYPLSRANEALDALREGRIAGAAVLFPGA</sequence>
<evidence type="ECO:0000256" key="2">
    <source>
        <dbReference type="ARBA" id="ARBA00008072"/>
    </source>
</evidence>
<comment type="cofactor">
    <cofactor evidence="1">
        <name>Zn(2+)</name>
        <dbReference type="ChEBI" id="CHEBI:29105"/>
    </cofactor>
</comment>
<dbReference type="PANTHER" id="PTHR42940">
    <property type="entry name" value="ALCOHOL DEHYDROGENASE 1-RELATED"/>
    <property type="match status" value="1"/>
</dbReference>
<dbReference type="PANTHER" id="PTHR42940:SF8">
    <property type="entry name" value="VACUOLAR PROTEIN SORTING-ASSOCIATED PROTEIN 11"/>
    <property type="match status" value="1"/>
</dbReference>
<name>A0A5E6MEK0_9BACT</name>
<dbReference type="GO" id="GO:0008270">
    <property type="term" value="F:zinc ion binding"/>
    <property type="evidence" value="ECO:0007669"/>
    <property type="project" value="InterPro"/>
</dbReference>
<dbReference type="EC" id="1.1.1.1" evidence="3"/>
<reference evidence="8" key="1">
    <citation type="submission" date="2019-09" db="EMBL/GenBank/DDBJ databases">
        <authorList>
            <person name="Cremers G."/>
        </authorList>
    </citation>
    <scope>NUCLEOTIDE SEQUENCE [LARGE SCALE GENOMIC DNA]</scope>
    <source>
        <strain evidence="8">3B</strain>
    </source>
</reference>
<dbReference type="NCBIfam" id="TIGR02822">
    <property type="entry name" value="adh_fam_2"/>
    <property type="match status" value="1"/>
</dbReference>
<evidence type="ECO:0000256" key="5">
    <source>
        <dbReference type="ARBA" id="ARBA00022833"/>
    </source>
</evidence>
<dbReference type="Gene3D" id="3.40.50.720">
    <property type="entry name" value="NAD(P)-binding Rossmann-like Domain"/>
    <property type="match status" value="1"/>
</dbReference>
<evidence type="ECO:0000256" key="1">
    <source>
        <dbReference type="ARBA" id="ARBA00001947"/>
    </source>
</evidence>
<dbReference type="AlphaFoldDB" id="A0A5E6MEK0"/>
<evidence type="ECO:0000313" key="9">
    <source>
        <dbReference type="Proteomes" id="UP000381693"/>
    </source>
</evidence>
<feature type="domain" description="Enoyl reductase (ER)" evidence="7">
    <location>
        <begin position="10"/>
        <end position="325"/>
    </location>
</feature>
<dbReference type="InterPro" id="IPR020843">
    <property type="entry name" value="ER"/>
</dbReference>
<organism evidence="8 9">
    <name type="scientific">Methylacidimicrobium cyclopophantes</name>
    <dbReference type="NCBI Taxonomy" id="1041766"/>
    <lineage>
        <taxon>Bacteria</taxon>
        <taxon>Pseudomonadati</taxon>
        <taxon>Verrucomicrobiota</taxon>
        <taxon>Methylacidimicrobium</taxon>
    </lineage>
</organism>
<dbReference type="Pfam" id="PF08240">
    <property type="entry name" value="ADH_N"/>
    <property type="match status" value="1"/>
</dbReference>
<dbReference type="PROSITE" id="PS00059">
    <property type="entry name" value="ADH_ZINC"/>
    <property type="match status" value="1"/>
</dbReference>
<dbReference type="CDD" id="cd08298">
    <property type="entry name" value="CAD2"/>
    <property type="match status" value="1"/>
</dbReference>
<dbReference type="OrthoDB" id="9806940at2"/>
<dbReference type="Proteomes" id="UP000381693">
    <property type="component" value="Unassembled WGS sequence"/>
</dbReference>
<gene>
    <name evidence="8" type="primary">adhP</name>
    <name evidence="8" type="ORF">MAMC_01242</name>
</gene>
<evidence type="ECO:0000256" key="6">
    <source>
        <dbReference type="ARBA" id="ARBA00023002"/>
    </source>
</evidence>
<protein>
    <recommendedName>
        <fullName evidence="3">alcohol dehydrogenase</fullName>
        <ecNumber evidence="3">1.1.1.1</ecNumber>
    </recommendedName>
</protein>
<dbReference type="GO" id="GO:0004022">
    <property type="term" value="F:alcohol dehydrogenase (NAD+) activity"/>
    <property type="evidence" value="ECO:0007669"/>
    <property type="project" value="UniProtKB-EC"/>
</dbReference>
<dbReference type="EMBL" id="CABFUZ020000127">
    <property type="protein sequence ID" value="VVM06786.1"/>
    <property type="molecule type" value="Genomic_DNA"/>
</dbReference>
<comment type="caution">
    <text evidence="8">The sequence shown here is derived from an EMBL/GenBank/DDBJ whole genome shotgun (WGS) entry which is preliminary data.</text>
</comment>
<proteinExistence type="inferred from homology"/>
<keyword evidence="6 8" id="KW-0560">Oxidoreductase</keyword>
<comment type="similarity">
    <text evidence="2">Belongs to the zinc-containing alcohol dehydrogenase family.</text>
</comment>
<dbReference type="Gene3D" id="3.90.180.10">
    <property type="entry name" value="Medium-chain alcohol dehydrogenases, catalytic domain"/>
    <property type="match status" value="1"/>
</dbReference>
<evidence type="ECO:0000256" key="4">
    <source>
        <dbReference type="ARBA" id="ARBA00022723"/>
    </source>
</evidence>
<evidence type="ECO:0000313" key="8">
    <source>
        <dbReference type="EMBL" id="VVM06786.1"/>
    </source>
</evidence>
<dbReference type="SUPFAM" id="SSF51735">
    <property type="entry name" value="NAD(P)-binding Rossmann-fold domains"/>
    <property type="match status" value="1"/>
</dbReference>
<dbReference type="SUPFAM" id="SSF50129">
    <property type="entry name" value="GroES-like"/>
    <property type="match status" value="1"/>
</dbReference>
<dbReference type="InterPro" id="IPR013154">
    <property type="entry name" value="ADH-like_N"/>
</dbReference>
<dbReference type="InterPro" id="IPR002328">
    <property type="entry name" value="ADH_Zn_CS"/>
</dbReference>
<dbReference type="GO" id="GO:0005737">
    <property type="term" value="C:cytoplasm"/>
    <property type="evidence" value="ECO:0007669"/>
    <property type="project" value="TreeGrafter"/>
</dbReference>
<dbReference type="SMART" id="SM00829">
    <property type="entry name" value="PKS_ER"/>
    <property type="match status" value="1"/>
</dbReference>
<dbReference type="InterPro" id="IPR036291">
    <property type="entry name" value="NAD(P)-bd_dom_sf"/>
</dbReference>
<dbReference type="RefSeq" id="WP_142525266.1">
    <property type="nucleotide sequence ID" value="NZ_CABFUZ020000127.1"/>
</dbReference>
<keyword evidence="4" id="KW-0479">Metal-binding</keyword>
<evidence type="ECO:0000256" key="3">
    <source>
        <dbReference type="ARBA" id="ARBA00013190"/>
    </source>
</evidence>
<accession>A0A5E6MEK0</accession>
<dbReference type="InterPro" id="IPR014187">
    <property type="entry name" value="ADH_Zn_typ-2"/>
</dbReference>
<evidence type="ECO:0000259" key="7">
    <source>
        <dbReference type="SMART" id="SM00829"/>
    </source>
</evidence>
<keyword evidence="5" id="KW-0862">Zinc</keyword>